<dbReference type="EMBL" id="VOIH02000008">
    <property type="protein sequence ID" value="KAF3439289.1"/>
    <property type="molecule type" value="Genomic_DNA"/>
</dbReference>
<sequence>MAETAVGFVINYLTSSLTKEANLLRSFHSEVLGIKHDLESIQWLLKEADQRAEAESDTGTPSDGFQPWLKQLREVSFRIEDVIDEYKIHFAQHPPHESRLNIKSLCKLAGCIVKLKPRHRIASHIQDLKIEVHNIKDRRTTYGLDTTGERSTTAAAVSWYDPRKGALYLEESEVVGIESPRDELIGWLLDDQQSQRTAISIVGMGGLGKTTLAKKVYDSVKEKFDCHAWIAVSQSYQKEELLKDVMKKFCEGNNESIPKGIDAMDEEALTNKLRDFLQKKRYVVIFDDVWKVDFWGDIEHALLDNKNGGRIVITTRNLGVADFCKISSFVYVLELQPLPPEKAWELFCNKVFRFGHGGHCPTDLMELSHKILYKCHGVPLAIVAIAGLLSTKNKTVDEWRKLHDCLSSELESNPHLICIKRILSLSYNDLPHHLKSCLLYFGIYPKAYSIKSSRLIRQWIAEGFVNEKKNKTLDEVAYEYLNELIYRRLVQVSRVHEDLTGKPKECRIHDLLCEVVLRKMQDSRFCHILSENVSTFSENLVTRRLSIANTSNDVFLNSIDQISCQVRSILTFNIGDRVLLLDICNILITKPKNFKLLKVLDFEDGPLDYVHEDIGNLFHLRYLSLRNTKVKMLPSSIGKLVNLETLDVKQSFISEIPAEINRLRKLRHLFGYAHGRRGIKVQVGIGCLKFLQTLQVLSMNEIDVDVIKELRNLTQMRKLVIQQLRTEDGKLVCECIEKMIHLQQLEVTATRSGYEFEIIDLESMSSPPRFLQRLCLQGRLSGLPEWITKLQNLSRLWICWSELEYDPIETLKFLNNLVELRFGNNTYQGEQLRFEKGVFPKLKILDLTASFVVKTLIIEEGALANLEKLYIGPCSPHMEEVPSGIHHLKNLKFLIFFDLPEELVDTIRPQGEHRRIVEHVPLIIVRYMFEGQSFNTLRL</sequence>
<dbReference type="InterPro" id="IPR042197">
    <property type="entry name" value="Apaf_helical"/>
</dbReference>
<dbReference type="Pfam" id="PF23559">
    <property type="entry name" value="WHD_DRP"/>
    <property type="match status" value="1"/>
</dbReference>
<dbReference type="InterPro" id="IPR032675">
    <property type="entry name" value="LRR_dom_sf"/>
</dbReference>
<gene>
    <name evidence="8" type="ORF">FNV43_RR17565</name>
</gene>
<keyword evidence="2" id="KW-0547">Nucleotide-binding</keyword>
<dbReference type="FunFam" id="3.40.50.300:FF:001091">
    <property type="entry name" value="Probable disease resistance protein At1g61300"/>
    <property type="match status" value="1"/>
</dbReference>
<evidence type="ECO:0000259" key="4">
    <source>
        <dbReference type="Pfam" id="PF00931"/>
    </source>
</evidence>
<evidence type="ECO:0000259" key="6">
    <source>
        <dbReference type="Pfam" id="PF23559"/>
    </source>
</evidence>
<dbReference type="InterPro" id="IPR027417">
    <property type="entry name" value="P-loop_NTPase"/>
</dbReference>
<name>A0A8K0E3Y8_9ROSA</name>
<dbReference type="Gene3D" id="1.10.10.10">
    <property type="entry name" value="Winged helix-like DNA-binding domain superfamily/Winged helix DNA-binding domain"/>
    <property type="match status" value="1"/>
</dbReference>
<proteinExistence type="predicted"/>
<accession>A0A8K0E3Y8</accession>
<dbReference type="GO" id="GO:0043531">
    <property type="term" value="F:ADP binding"/>
    <property type="evidence" value="ECO:0007669"/>
    <property type="project" value="InterPro"/>
</dbReference>
<dbReference type="InterPro" id="IPR002182">
    <property type="entry name" value="NB-ARC"/>
</dbReference>
<dbReference type="Gene3D" id="1.10.8.430">
    <property type="entry name" value="Helical domain of apoptotic protease-activating factors"/>
    <property type="match status" value="1"/>
</dbReference>
<dbReference type="Gene3D" id="3.80.10.10">
    <property type="entry name" value="Ribonuclease Inhibitor"/>
    <property type="match status" value="1"/>
</dbReference>
<feature type="domain" description="Disease resistance R13L4/SHOC-2-like LRR" evidence="7">
    <location>
        <begin position="589"/>
        <end position="892"/>
    </location>
</feature>
<dbReference type="AlphaFoldDB" id="A0A8K0E3Y8"/>
<dbReference type="Gene3D" id="3.40.50.300">
    <property type="entry name" value="P-loop containing nucleotide triphosphate hydrolases"/>
    <property type="match status" value="1"/>
</dbReference>
<dbReference type="Pfam" id="PF00931">
    <property type="entry name" value="NB-ARC"/>
    <property type="match status" value="1"/>
</dbReference>
<feature type="domain" description="Disease resistance protein winged helix" evidence="6">
    <location>
        <begin position="443"/>
        <end position="515"/>
    </location>
</feature>
<evidence type="ECO:0000256" key="2">
    <source>
        <dbReference type="ARBA" id="ARBA00022741"/>
    </source>
</evidence>
<protein>
    <recommendedName>
        <fullName evidence="10">Disease resistance protein RPM1-like</fullName>
    </recommendedName>
</protein>
<dbReference type="InterPro" id="IPR041118">
    <property type="entry name" value="Rx_N"/>
</dbReference>
<dbReference type="InterPro" id="IPR058922">
    <property type="entry name" value="WHD_DRP"/>
</dbReference>
<comment type="caution">
    <text evidence="8">The sequence shown here is derived from an EMBL/GenBank/DDBJ whole genome shotgun (WGS) entry which is preliminary data.</text>
</comment>
<evidence type="ECO:0000313" key="8">
    <source>
        <dbReference type="EMBL" id="KAF3439289.1"/>
    </source>
</evidence>
<dbReference type="InterPro" id="IPR038005">
    <property type="entry name" value="RX-like_CC"/>
</dbReference>
<dbReference type="Gene3D" id="1.20.5.4130">
    <property type="match status" value="1"/>
</dbReference>
<dbReference type="Pfam" id="PF18052">
    <property type="entry name" value="Rx_N"/>
    <property type="match status" value="1"/>
</dbReference>
<organism evidence="8 9">
    <name type="scientific">Rhamnella rubrinervis</name>
    <dbReference type="NCBI Taxonomy" id="2594499"/>
    <lineage>
        <taxon>Eukaryota</taxon>
        <taxon>Viridiplantae</taxon>
        <taxon>Streptophyta</taxon>
        <taxon>Embryophyta</taxon>
        <taxon>Tracheophyta</taxon>
        <taxon>Spermatophyta</taxon>
        <taxon>Magnoliopsida</taxon>
        <taxon>eudicotyledons</taxon>
        <taxon>Gunneridae</taxon>
        <taxon>Pentapetalae</taxon>
        <taxon>rosids</taxon>
        <taxon>fabids</taxon>
        <taxon>Rosales</taxon>
        <taxon>Rhamnaceae</taxon>
        <taxon>rhamnoid group</taxon>
        <taxon>Rhamneae</taxon>
        <taxon>Rhamnella</taxon>
    </lineage>
</organism>
<keyword evidence="1" id="KW-0677">Repeat</keyword>
<dbReference type="InterPro" id="IPR055414">
    <property type="entry name" value="LRR_R13L4/SHOC2-like"/>
</dbReference>
<dbReference type="SUPFAM" id="SSF52058">
    <property type="entry name" value="L domain-like"/>
    <property type="match status" value="1"/>
</dbReference>
<dbReference type="Proteomes" id="UP000796880">
    <property type="component" value="Unassembled WGS sequence"/>
</dbReference>
<evidence type="ECO:0000259" key="5">
    <source>
        <dbReference type="Pfam" id="PF18052"/>
    </source>
</evidence>
<dbReference type="FunFam" id="1.10.10.10:FF:000322">
    <property type="entry name" value="Probable disease resistance protein At1g63360"/>
    <property type="match status" value="1"/>
</dbReference>
<evidence type="ECO:0000313" key="9">
    <source>
        <dbReference type="Proteomes" id="UP000796880"/>
    </source>
</evidence>
<feature type="domain" description="NB-ARC" evidence="4">
    <location>
        <begin position="179"/>
        <end position="353"/>
    </location>
</feature>
<keyword evidence="9" id="KW-1185">Reference proteome</keyword>
<dbReference type="OrthoDB" id="598235at2759"/>
<evidence type="ECO:0000256" key="1">
    <source>
        <dbReference type="ARBA" id="ARBA00022737"/>
    </source>
</evidence>
<dbReference type="InterPro" id="IPR044974">
    <property type="entry name" value="Disease_R_plants"/>
</dbReference>
<dbReference type="InterPro" id="IPR036388">
    <property type="entry name" value="WH-like_DNA-bd_sf"/>
</dbReference>
<dbReference type="PANTHER" id="PTHR23155">
    <property type="entry name" value="DISEASE RESISTANCE PROTEIN RP"/>
    <property type="match status" value="1"/>
</dbReference>
<keyword evidence="3" id="KW-0611">Plant defense</keyword>
<evidence type="ECO:0008006" key="10">
    <source>
        <dbReference type="Google" id="ProtNLM"/>
    </source>
</evidence>
<dbReference type="Pfam" id="PF23598">
    <property type="entry name" value="LRR_14"/>
    <property type="match status" value="1"/>
</dbReference>
<feature type="domain" description="Disease resistance N-terminal" evidence="5">
    <location>
        <begin position="5"/>
        <end position="98"/>
    </location>
</feature>
<dbReference type="PRINTS" id="PR00364">
    <property type="entry name" value="DISEASERSIST"/>
</dbReference>
<dbReference type="PANTHER" id="PTHR23155:SF1205">
    <property type="entry name" value="DISEASE RESISTANCE PROTEIN RPM1"/>
    <property type="match status" value="1"/>
</dbReference>
<dbReference type="SUPFAM" id="SSF52540">
    <property type="entry name" value="P-loop containing nucleoside triphosphate hydrolases"/>
    <property type="match status" value="1"/>
</dbReference>
<evidence type="ECO:0000259" key="7">
    <source>
        <dbReference type="Pfam" id="PF23598"/>
    </source>
</evidence>
<dbReference type="CDD" id="cd14798">
    <property type="entry name" value="RX-CC_like"/>
    <property type="match status" value="1"/>
</dbReference>
<dbReference type="GO" id="GO:0098542">
    <property type="term" value="P:defense response to other organism"/>
    <property type="evidence" value="ECO:0007669"/>
    <property type="project" value="TreeGrafter"/>
</dbReference>
<reference evidence="8" key="1">
    <citation type="submission" date="2020-03" db="EMBL/GenBank/DDBJ databases">
        <title>A high-quality chromosome-level genome assembly of a woody plant with both climbing and erect habits, Rhamnella rubrinervis.</title>
        <authorList>
            <person name="Lu Z."/>
            <person name="Yang Y."/>
            <person name="Zhu X."/>
            <person name="Sun Y."/>
        </authorList>
    </citation>
    <scope>NUCLEOTIDE SEQUENCE</scope>
    <source>
        <strain evidence="8">BYM</strain>
        <tissue evidence="8">Leaf</tissue>
    </source>
</reference>
<evidence type="ECO:0000256" key="3">
    <source>
        <dbReference type="ARBA" id="ARBA00022821"/>
    </source>
</evidence>